<dbReference type="EMBL" id="JAOANI010000028">
    <property type="protein sequence ID" value="MCT7360790.1"/>
    <property type="molecule type" value="Genomic_DNA"/>
</dbReference>
<dbReference type="RefSeq" id="WP_260977613.1">
    <property type="nucleotide sequence ID" value="NZ_JAOANI010000028.1"/>
</dbReference>
<evidence type="ECO:0000313" key="2">
    <source>
        <dbReference type="Proteomes" id="UP001147830"/>
    </source>
</evidence>
<dbReference type="AlphaFoldDB" id="A0A9X2WIN3"/>
<name>A0A9X2WIN3_9GAMM</name>
<proteinExistence type="predicted"/>
<accession>A0A9X2WIN3</accession>
<keyword evidence="2" id="KW-1185">Reference proteome</keyword>
<comment type="caution">
    <text evidence="1">The sequence shown here is derived from an EMBL/GenBank/DDBJ whole genome shotgun (WGS) entry which is preliminary data.</text>
</comment>
<dbReference type="Proteomes" id="UP001147830">
    <property type="component" value="Unassembled WGS sequence"/>
</dbReference>
<evidence type="ECO:0000313" key="1">
    <source>
        <dbReference type="EMBL" id="MCT7360790.1"/>
    </source>
</evidence>
<dbReference type="Gene3D" id="1.25.40.10">
    <property type="entry name" value="Tetratricopeptide repeat domain"/>
    <property type="match status" value="3"/>
</dbReference>
<organism evidence="1 2">
    <name type="scientific">Thalassolituus pacificus</name>
    <dbReference type="NCBI Taxonomy" id="2975440"/>
    <lineage>
        <taxon>Bacteria</taxon>
        <taxon>Pseudomonadati</taxon>
        <taxon>Pseudomonadota</taxon>
        <taxon>Gammaproteobacteria</taxon>
        <taxon>Oceanospirillales</taxon>
        <taxon>Oceanospirillaceae</taxon>
        <taxon>Thalassolituus</taxon>
    </lineage>
</organism>
<dbReference type="InterPro" id="IPR011990">
    <property type="entry name" value="TPR-like_helical_dom_sf"/>
</dbReference>
<protein>
    <submittedName>
        <fullName evidence="1">Tetratricopeptide repeat protein</fullName>
    </submittedName>
</protein>
<dbReference type="Pfam" id="PF13432">
    <property type="entry name" value="TPR_16"/>
    <property type="match status" value="1"/>
</dbReference>
<sequence>MTIAIKHPVAVLMTAVLVYGATLVAPMTAWSQTKPQAEDQAPAVEKKRVRRAQTLRPHIYKKLDAARALADEKKYSEALDALNAVEKIKRNSYEQAMTHNMFAYVYFNQEDYKNAIGAYKNVVETKNIPESLEQTTLYSLAKLYLIQEDYKNALVQLNNWFAMVEKPNAEAFILRAQMQFQLEKYQQALPDVKKAIAMTKEQGNQPKENWLLLERAVYYQNKDFKNLARCLQDLSTLYPKSQYWVQLAAVYSELGQPLKELAALETAHEQGLLNKESELVNLAQALLGQEIPYKAAAILEDGMKDKKIEASAKNLSLLGDAWMLAKEYDKAIVVMAKAAEASQAGKDFYKLAQIHTERQEWKQALTNVDKALKLGELQQPYSAHILKGLILFNLDDLPYARDSFEEAQKFAEAEKMADQWLRYIDGEQKRREYMAANN</sequence>
<gene>
    <name evidence="1" type="ORF">NYR02_17350</name>
</gene>
<dbReference type="SUPFAM" id="SSF48452">
    <property type="entry name" value="TPR-like"/>
    <property type="match status" value="2"/>
</dbReference>
<dbReference type="InterPro" id="IPR019734">
    <property type="entry name" value="TPR_rpt"/>
</dbReference>
<reference evidence="1" key="2">
    <citation type="submission" date="2022-08" db="EMBL/GenBank/DDBJ databases">
        <authorList>
            <person name="Dong C."/>
        </authorList>
    </citation>
    <scope>NUCLEOTIDE SEQUENCE</scope>
    <source>
        <strain evidence="1">59MF3M-4</strain>
    </source>
</reference>
<reference evidence="1" key="1">
    <citation type="journal article" date="2022" name="Front. Microbiol.">
        <title>Genome-based taxonomic rearrangement of Oceanobacter-related bacteria including the description of Thalassolituus hydrocarbonoclasticus sp. nov. and Thalassolituus pacificus sp. nov. and emended description of the genus Thalassolituus.</title>
        <authorList>
            <person name="Dong C."/>
            <person name="Wei L."/>
            <person name="Wang J."/>
            <person name="Lai Q."/>
            <person name="Huang Z."/>
            <person name="Shao Z."/>
        </authorList>
    </citation>
    <scope>NUCLEOTIDE SEQUENCE</scope>
    <source>
        <strain evidence="1">59MF3M-4</strain>
    </source>
</reference>
<dbReference type="Pfam" id="PF12895">
    <property type="entry name" value="ANAPC3"/>
    <property type="match status" value="1"/>
</dbReference>
<dbReference type="SMART" id="SM00028">
    <property type="entry name" value="TPR"/>
    <property type="match status" value="6"/>
</dbReference>